<accession>A0ACC7M816</accession>
<keyword evidence="1" id="KW-0238">DNA-binding</keyword>
<gene>
    <name evidence="1" type="ORF">QPK29_008405</name>
</gene>
<sequence length="53" mass="5978">MATTPMPTPVRLPPELKEWIKAYAKENHRSVSAEIVNMVARAKEQNERQAGMA</sequence>
<organism evidence="1 2">
    <name type="scientific">Massilia orientalis</name>
    <dbReference type="NCBI Taxonomy" id="3050128"/>
    <lineage>
        <taxon>Bacteria</taxon>
        <taxon>Pseudomonadati</taxon>
        <taxon>Pseudomonadota</taxon>
        <taxon>Betaproteobacteria</taxon>
        <taxon>Burkholderiales</taxon>
        <taxon>Oxalobacteraceae</taxon>
        <taxon>Telluria group</taxon>
        <taxon>Massilia</taxon>
    </lineage>
</organism>
<keyword evidence="2" id="KW-1185">Reference proteome</keyword>
<name>A0ACC7M816_9BURK</name>
<evidence type="ECO:0000313" key="2">
    <source>
        <dbReference type="Proteomes" id="UP001168096"/>
    </source>
</evidence>
<protein>
    <submittedName>
        <fullName evidence="1">Arc family DNA-binding protein</fullName>
    </submittedName>
</protein>
<evidence type="ECO:0000313" key="1">
    <source>
        <dbReference type="EMBL" id="MFJ1467728.1"/>
    </source>
</evidence>
<dbReference type="EMBL" id="JASNRB020000004">
    <property type="protein sequence ID" value="MFJ1467728.1"/>
    <property type="molecule type" value="Genomic_DNA"/>
</dbReference>
<dbReference type="Proteomes" id="UP001168096">
    <property type="component" value="Unassembled WGS sequence"/>
</dbReference>
<comment type="caution">
    <text evidence="1">The sequence shown here is derived from an EMBL/GenBank/DDBJ whole genome shotgun (WGS) entry which is preliminary data.</text>
</comment>
<reference evidence="1" key="1">
    <citation type="submission" date="2024-11" db="EMBL/GenBank/DDBJ databases">
        <title>Description of Massilia orientalis sp. nov., isolated from rhizosphere soil of Ageratina adenophora.</title>
        <authorList>
            <person name="Wang Y."/>
        </authorList>
    </citation>
    <scope>NUCLEOTIDE SEQUENCE</scope>
    <source>
        <strain evidence="1">YIM B02787</strain>
    </source>
</reference>
<proteinExistence type="predicted"/>